<dbReference type="AlphaFoldDB" id="A0A433X1R6"/>
<keyword evidence="3" id="KW-0813">Transport</keyword>
<dbReference type="InterPro" id="IPR000540">
    <property type="entry name" value="Flag_MotA_CS"/>
</dbReference>
<evidence type="ECO:0000256" key="6">
    <source>
        <dbReference type="ARBA" id="ARBA00022989"/>
    </source>
</evidence>
<dbReference type="Pfam" id="PF01618">
    <property type="entry name" value="MotA_ExbB"/>
    <property type="match status" value="1"/>
</dbReference>
<keyword evidence="10" id="KW-0966">Cell projection</keyword>
<evidence type="ECO:0000256" key="4">
    <source>
        <dbReference type="ARBA" id="ARBA00022475"/>
    </source>
</evidence>
<keyword evidence="5 8" id="KW-0812">Transmembrane</keyword>
<gene>
    <name evidence="10" type="primary">motA</name>
    <name evidence="10" type="ORF">EJP77_18805</name>
</gene>
<dbReference type="GO" id="GO:0071978">
    <property type="term" value="P:bacterial-type flagellum-dependent swarming motility"/>
    <property type="evidence" value="ECO:0007669"/>
    <property type="project" value="InterPro"/>
</dbReference>
<dbReference type="OrthoDB" id="9806929at2"/>
<dbReference type="GO" id="GO:0005886">
    <property type="term" value="C:plasma membrane"/>
    <property type="evidence" value="ECO:0007669"/>
    <property type="project" value="UniProtKB-SubCell"/>
</dbReference>
<dbReference type="RefSeq" id="WP_127200804.1">
    <property type="nucleotide sequence ID" value="NZ_RZNX01000012.1"/>
</dbReference>
<evidence type="ECO:0000256" key="2">
    <source>
        <dbReference type="ARBA" id="ARBA00008038"/>
    </source>
</evidence>
<sequence>MEISTLIGLVLGLVAVVIGMILKGAPIINLVNNPAAYIIIFVGTAASLFIGFPASELKKFPKLIKMLFVKQKMITKKELITLFMEWASITRREGLLALESKVEEIDDDFLRGGMRMIIDGNDQDFVSDVLAEDIAATEERHRAGALIFSQAGMYAPTLGVLGAVIGLIAALADMKDMEKLGHAIAAAFVATLLGIFSGYVLWHPIANKLKRLSKREIEIRLMMVEGLLSIQSGVSTIAIQQKLAVFLTPAERAQLQDKEENAGEQKD</sequence>
<evidence type="ECO:0000256" key="3">
    <source>
        <dbReference type="ARBA" id="ARBA00022448"/>
    </source>
</evidence>
<keyword evidence="10" id="KW-0969">Cilium</keyword>
<dbReference type="EMBL" id="RZNX01000012">
    <property type="protein sequence ID" value="RUT28065.1"/>
    <property type="molecule type" value="Genomic_DNA"/>
</dbReference>
<evidence type="ECO:0000313" key="11">
    <source>
        <dbReference type="Proteomes" id="UP000272464"/>
    </source>
</evidence>
<dbReference type="PROSITE" id="PS01307">
    <property type="entry name" value="MOTA"/>
    <property type="match status" value="1"/>
</dbReference>
<dbReference type="PANTHER" id="PTHR30433:SF3">
    <property type="entry name" value="MOTILITY PROTEIN A"/>
    <property type="match status" value="1"/>
</dbReference>
<feature type="domain" description="MotA/TolQ/ExbB proton channel" evidence="9">
    <location>
        <begin position="103"/>
        <end position="219"/>
    </location>
</feature>
<feature type="transmembrane region" description="Helical" evidence="8">
    <location>
        <begin position="184"/>
        <end position="205"/>
    </location>
</feature>
<evidence type="ECO:0000313" key="10">
    <source>
        <dbReference type="EMBL" id="RUT28065.1"/>
    </source>
</evidence>
<comment type="subcellular location">
    <subcellularLocation>
        <location evidence="1">Cell membrane</location>
        <topology evidence="1">Multi-pass membrane protein</topology>
    </subcellularLocation>
</comment>
<dbReference type="NCBIfam" id="NF005997">
    <property type="entry name" value="PRK08124.1"/>
    <property type="match status" value="1"/>
</dbReference>
<evidence type="ECO:0000259" key="9">
    <source>
        <dbReference type="Pfam" id="PF01618"/>
    </source>
</evidence>
<proteinExistence type="inferred from homology"/>
<comment type="caution">
    <text evidence="10">The sequence shown here is derived from an EMBL/GenBank/DDBJ whole genome shotgun (WGS) entry which is preliminary data.</text>
</comment>
<comment type="similarity">
    <text evidence="2">Belongs to the MotA family.</text>
</comment>
<protein>
    <submittedName>
        <fullName evidence="10">Flagellar motor protein MotA</fullName>
    </submittedName>
</protein>
<name>A0A433X1R6_9BACL</name>
<accession>A0A433X1R6</accession>
<reference evidence="10 11" key="1">
    <citation type="submission" date="2018-12" db="EMBL/GenBank/DDBJ databases">
        <authorList>
            <person name="Sun L."/>
            <person name="Chen Z."/>
        </authorList>
    </citation>
    <scope>NUCLEOTIDE SEQUENCE [LARGE SCALE GENOMIC DNA]</scope>
    <source>
        <strain evidence="10 11">3-5-3</strain>
    </source>
</reference>
<dbReference type="InterPro" id="IPR047055">
    <property type="entry name" value="MotA-like"/>
</dbReference>
<evidence type="ECO:0000256" key="5">
    <source>
        <dbReference type="ARBA" id="ARBA00022692"/>
    </source>
</evidence>
<keyword evidence="7 8" id="KW-0472">Membrane</keyword>
<feature type="transmembrane region" description="Helical" evidence="8">
    <location>
        <begin position="151"/>
        <end position="172"/>
    </location>
</feature>
<dbReference type="InterPro" id="IPR002898">
    <property type="entry name" value="MotA_ExbB_proton_chnl"/>
</dbReference>
<keyword evidence="11" id="KW-1185">Reference proteome</keyword>
<evidence type="ECO:0000256" key="8">
    <source>
        <dbReference type="SAM" id="Phobius"/>
    </source>
</evidence>
<keyword evidence="4" id="KW-1003">Cell membrane</keyword>
<organism evidence="10 11">
    <name type="scientific">Paenibacillus zeisoli</name>
    <dbReference type="NCBI Taxonomy" id="2496267"/>
    <lineage>
        <taxon>Bacteria</taxon>
        <taxon>Bacillati</taxon>
        <taxon>Bacillota</taxon>
        <taxon>Bacilli</taxon>
        <taxon>Bacillales</taxon>
        <taxon>Paenibacillaceae</taxon>
        <taxon>Paenibacillus</taxon>
    </lineage>
</organism>
<dbReference type="GO" id="GO:0006935">
    <property type="term" value="P:chemotaxis"/>
    <property type="evidence" value="ECO:0007669"/>
    <property type="project" value="InterPro"/>
</dbReference>
<keyword evidence="6 8" id="KW-1133">Transmembrane helix</keyword>
<dbReference type="PANTHER" id="PTHR30433">
    <property type="entry name" value="CHEMOTAXIS PROTEIN MOTA"/>
    <property type="match status" value="1"/>
</dbReference>
<feature type="transmembrane region" description="Helical" evidence="8">
    <location>
        <begin position="35"/>
        <end position="55"/>
    </location>
</feature>
<evidence type="ECO:0000256" key="7">
    <source>
        <dbReference type="ARBA" id="ARBA00023136"/>
    </source>
</evidence>
<evidence type="ECO:0000256" key="1">
    <source>
        <dbReference type="ARBA" id="ARBA00004651"/>
    </source>
</evidence>
<dbReference type="Proteomes" id="UP000272464">
    <property type="component" value="Unassembled WGS sequence"/>
</dbReference>
<keyword evidence="10" id="KW-0282">Flagellum</keyword>